<dbReference type="Gene3D" id="3.30.565.10">
    <property type="entry name" value="Histidine kinase-like ATPase, C-terminal domain"/>
    <property type="match status" value="1"/>
</dbReference>
<evidence type="ECO:0000256" key="4">
    <source>
        <dbReference type="SAM" id="Phobius"/>
    </source>
</evidence>
<keyword evidence="4" id="KW-0812">Transmembrane</keyword>
<evidence type="ECO:0000313" key="7">
    <source>
        <dbReference type="Proteomes" id="UP000019485"/>
    </source>
</evidence>
<dbReference type="GO" id="GO:0016301">
    <property type="term" value="F:kinase activity"/>
    <property type="evidence" value="ECO:0007669"/>
    <property type="project" value="UniProtKB-KW"/>
</dbReference>
<keyword evidence="2 6" id="KW-0418">Kinase</keyword>
<dbReference type="InterPro" id="IPR050482">
    <property type="entry name" value="Sensor_HK_TwoCompSys"/>
</dbReference>
<dbReference type="PANTHER" id="PTHR24421">
    <property type="entry name" value="NITRATE/NITRITE SENSOR PROTEIN NARX-RELATED"/>
    <property type="match status" value="1"/>
</dbReference>
<dbReference type="SMART" id="SM00387">
    <property type="entry name" value="HATPase_c"/>
    <property type="match status" value="1"/>
</dbReference>
<sequence>MSPESASPPRPLRVAAAALAARVERTPVDGVSALLWRAVSMFRLLSCAYAVTLTVHYGHNYAHPVGGYAVAVAMALWSVASILGYARYRPAPDRRTRPALPPLLVADLVVTLGCLLATRWIVPPGQNPQILPMLWVASVVLAWGVVGGSGAGTAAALALSVGDVFVRDNVNEGTLNLAILILLPGALIGYVADLATRVEEQSRRAAHLEAATIERERLARAVHDSVLQVLALVQRRGAEIGGPAAELGRLAGEQETALRALVAIGPLSRTPAGTSDLCSALRAFEAPRVTLALPAEPIALPSVDCAELAAAVGAALDNVIKHTGPDTRVWILAEAGAGTVSVTVRDDGPGIEPGRLEKAEAEGRLGIAQSIRMRTIRLGGTVSIVAPPGQGTEIELRLPMRSVSIEEGAA</sequence>
<keyword evidence="4" id="KW-0472">Membrane</keyword>
<organism evidence="6 7">
    <name type="scientific">Actinospica robiniae DSM 44927</name>
    <dbReference type="NCBI Taxonomy" id="479430"/>
    <lineage>
        <taxon>Bacteria</taxon>
        <taxon>Bacillati</taxon>
        <taxon>Actinomycetota</taxon>
        <taxon>Actinomycetes</taxon>
        <taxon>Catenulisporales</taxon>
        <taxon>Actinospicaceae</taxon>
        <taxon>Actinospica</taxon>
    </lineage>
</organism>
<dbReference type="NCBIfam" id="NF047322">
    <property type="entry name" value="HK_morpho_MacS"/>
    <property type="match status" value="1"/>
</dbReference>
<keyword evidence="4" id="KW-1133">Transmembrane helix</keyword>
<keyword evidence="7" id="KW-1185">Reference proteome</keyword>
<dbReference type="InterPro" id="IPR036890">
    <property type="entry name" value="HATPase_C_sf"/>
</dbReference>
<dbReference type="PATRIC" id="fig|479430.3.peg.60"/>
<evidence type="ECO:0000313" key="6">
    <source>
        <dbReference type="EMBL" id="ETA71037.1"/>
    </source>
</evidence>
<proteinExistence type="predicted"/>
<reference evidence="6 7" key="1">
    <citation type="submission" date="2013-08" db="EMBL/GenBank/DDBJ databases">
        <authorList>
            <consortium name="DOE Joint Genome Institute"/>
            <person name="Eisen J."/>
            <person name="Huntemann M."/>
            <person name="Han J."/>
            <person name="Chen A."/>
            <person name="Kyrpides N."/>
            <person name="Mavromatis K."/>
            <person name="Markowitz V."/>
            <person name="Palaniappan K."/>
            <person name="Ivanova N."/>
            <person name="Schaumberg A."/>
            <person name="Pati A."/>
            <person name="Liolios K."/>
            <person name="Nordberg H.P."/>
            <person name="Cantor M.N."/>
            <person name="Hua S.X."/>
            <person name="Woyke T."/>
        </authorList>
    </citation>
    <scope>NUCLEOTIDE SEQUENCE [LARGE SCALE GENOMIC DNA]</scope>
    <source>
        <strain evidence="6 7">DSM 44927</strain>
    </source>
</reference>
<evidence type="ECO:0000259" key="5">
    <source>
        <dbReference type="SMART" id="SM00387"/>
    </source>
</evidence>
<evidence type="ECO:0000256" key="3">
    <source>
        <dbReference type="ARBA" id="ARBA00023012"/>
    </source>
</evidence>
<dbReference type="Proteomes" id="UP000019485">
    <property type="component" value="Unassembled WGS sequence"/>
</dbReference>
<feature type="transmembrane region" description="Helical" evidence="4">
    <location>
        <begin position="134"/>
        <end position="161"/>
    </location>
</feature>
<dbReference type="Pfam" id="PF02518">
    <property type="entry name" value="HATPase_c"/>
    <property type="match status" value="1"/>
</dbReference>
<dbReference type="HOGENOM" id="CLU_042141_0_0_11"/>
<keyword evidence="3" id="KW-0902">Two-component regulatory system</keyword>
<name>W9E4F8_9ACTN</name>
<protein>
    <submittedName>
        <fullName evidence="6">ATPase, histidine kinase/DNA gyrase B/HSP90-like</fullName>
    </submittedName>
</protein>
<dbReference type="AlphaFoldDB" id="W9E4F8"/>
<accession>W9E4F8</accession>
<evidence type="ECO:0000256" key="2">
    <source>
        <dbReference type="ARBA" id="ARBA00022777"/>
    </source>
</evidence>
<evidence type="ECO:0000256" key="1">
    <source>
        <dbReference type="ARBA" id="ARBA00022679"/>
    </source>
</evidence>
<dbReference type="GO" id="GO:0000160">
    <property type="term" value="P:phosphorelay signal transduction system"/>
    <property type="evidence" value="ECO:0007669"/>
    <property type="project" value="UniProtKB-KW"/>
</dbReference>
<dbReference type="RefSeq" id="WP_157435605.1">
    <property type="nucleotide sequence ID" value="NZ_KI632511.1"/>
</dbReference>
<dbReference type="PANTHER" id="PTHR24421:SF61">
    <property type="entry name" value="OXYGEN SENSOR HISTIDINE KINASE NREB"/>
    <property type="match status" value="1"/>
</dbReference>
<feature type="transmembrane region" description="Helical" evidence="4">
    <location>
        <begin position="100"/>
        <end position="122"/>
    </location>
</feature>
<keyword evidence="1" id="KW-0808">Transferase</keyword>
<dbReference type="SUPFAM" id="SSF55874">
    <property type="entry name" value="ATPase domain of HSP90 chaperone/DNA topoisomerase II/histidine kinase"/>
    <property type="match status" value="1"/>
</dbReference>
<gene>
    <name evidence="6" type="ORF">ActroDRAFT_0057</name>
</gene>
<feature type="domain" description="Histidine kinase/HSP90-like ATPase" evidence="5">
    <location>
        <begin position="303"/>
        <end position="402"/>
    </location>
</feature>
<dbReference type="InterPro" id="IPR003594">
    <property type="entry name" value="HATPase_dom"/>
</dbReference>
<dbReference type="InterPro" id="IPR045975">
    <property type="entry name" value="DUF5931"/>
</dbReference>
<feature type="transmembrane region" description="Helical" evidence="4">
    <location>
        <begin position="173"/>
        <end position="192"/>
    </location>
</feature>
<dbReference type="EMBL" id="AZAN01000001">
    <property type="protein sequence ID" value="ETA71037.1"/>
    <property type="molecule type" value="Genomic_DNA"/>
</dbReference>
<comment type="caution">
    <text evidence="6">The sequence shown here is derived from an EMBL/GenBank/DDBJ whole genome shotgun (WGS) entry which is preliminary data.</text>
</comment>
<feature type="transmembrane region" description="Helical" evidence="4">
    <location>
        <begin position="65"/>
        <end position="88"/>
    </location>
</feature>
<dbReference type="OrthoDB" id="5181554at2"/>
<dbReference type="Pfam" id="PF19354">
    <property type="entry name" value="DUF5931"/>
    <property type="match status" value="1"/>
</dbReference>